<sequence length="148" mass="17216">MNDSFKTVFTEEEDFTEPNRTLHCTGLHEIIVHKQEIGKLLENLDVRKAVRLDGVSGWAVKECKDQLLEPIWEMVTSSLKEGRVPLEWKRDKIIPIFKGGKSPEPLNYLQMLRTGEQRWKGGHSIPGHKKRKEKKNIYIYKAFDKSPT</sequence>
<protein>
    <recommendedName>
        <fullName evidence="3">Rna-directed dna polymerase from mobile element jockey-like</fullName>
    </recommendedName>
</protein>
<evidence type="ECO:0000313" key="1">
    <source>
        <dbReference type="EMBL" id="MPC20626.1"/>
    </source>
</evidence>
<dbReference type="PANTHER" id="PTHR33395">
    <property type="entry name" value="TRANSCRIPTASE, PUTATIVE-RELATED-RELATED"/>
    <property type="match status" value="1"/>
</dbReference>
<name>A0A5B7DHN9_PORTR</name>
<reference evidence="1 2" key="1">
    <citation type="submission" date="2019-05" db="EMBL/GenBank/DDBJ databases">
        <title>Another draft genome of Portunus trituberculatus and its Hox gene families provides insights of decapod evolution.</title>
        <authorList>
            <person name="Jeong J.-H."/>
            <person name="Song I."/>
            <person name="Kim S."/>
            <person name="Choi T."/>
            <person name="Kim D."/>
            <person name="Ryu S."/>
            <person name="Kim W."/>
        </authorList>
    </citation>
    <scope>NUCLEOTIDE SEQUENCE [LARGE SCALE GENOMIC DNA]</scope>
    <source>
        <tissue evidence="1">Muscle</tissue>
    </source>
</reference>
<evidence type="ECO:0008006" key="3">
    <source>
        <dbReference type="Google" id="ProtNLM"/>
    </source>
</evidence>
<accession>A0A5B7DHN9</accession>
<evidence type="ECO:0000313" key="2">
    <source>
        <dbReference type="Proteomes" id="UP000324222"/>
    </source>
</evidence>
<proteinExistence type="predicted"/>
<dbReference type="EMBL" id="VSRR010000893">
    <property type="protein sequence ID" value="MPC20626.1"/>
    <property type="molecule type" value="Genomic_DNA"/>
</dbReference>
<gene>
    <name evidence="1" type="ORF">E2C01_013578</name>
</gene>
<dbReference type="AlphaFoldDB" id="A0A5B7DHN9"/>
<dbReference type="Proteomes" id="UP000324222">
    <property type="component" value="Unassembled WGS sequence"/>
</dbReference>
<comment type="caution">
    <text evidence="1">The sequence shown here is derived from an EMBL/GenBank/DDBJ whole genome shotgun (WGS) entry which is preliminary data.</text>
</comment>
<dbReference type="PANTHER" id="PTHR33395:SF22">
    <property type="entry name" value="REVERSE TRANSCRIPTASE DOMAIN-CONTAINING PROTEIN"/>
    <property type="match status" value="1"/>
</dbReference>
<keyword evidence="2" id="KW-1185">Reference proteome</keyword>
<organism evidence="1 2">
    <name type="scientific">Portunus trituberculatus</name>
    <name type="common">Swimming crab</name>
    <name type="synonym">Neptunus trituberculatus</name>
    <dbReference type="NCBI Taxonomy" id="210409"/>
    <lineage>
        <taxon>Eukaryota</taxon>
        <taxon>Metazoa</taxon>
        <taxon>Ecdysozoa</taxon>
        <taxon>Arthropoda</taxon>
        <taxon>Crustacea</taxon>
        <taxon>Multicrustacea</taxon>
        <taxon>Malacostraca</taxon>
        <taxon>Eumalacostraca</taxon>
        <taxon>Eucarida</taxon>
        <taxon>Decapoda</taxon>
        <taxon>Pleocyemata</taxon>
        <taxon>Brachyura</taxon>
        <taxon>Eubrachyura</taxon>
        <taxon>Portunoidea</taxon>
        <taxon>Portunidae</taxon>
        <taxon>Portuninae</taxon>
        <taxon>Portunus</taxon>
    </lineage>
</organism>